<proteinExistence type="predicted"/>
<dbReference type="OMA" id="CPRIDAM"/>
<dbReference type="PANTHER" id="PTHR13318">
    <property type="entry name" value="PARTNER OF PAIRED, ISOFORM B-RELATED"/>
    <property type="match status" value="1"/>
</dbReference>
<dbReference type="InterPro" id="IPR032675">
    <property type="entry name" value="LRR_dom_sf"/>
</dbReference>
<dbReference type="Gramene" id="KVI01483">
    <property type="protein sequence ID" value="KVI01483"/>
    <property type="gene ID" value="Ccrd_020241"/>
</dbReference>
<sequence>MYVLGGEKWVFERFCDLGVELELGSAYQESIITPFRVLVGIFRMESDQNLGFGEVSDVSGSKRVSEGSSGNSDTVNKKPRVTEKLDDDQEGKKEKEPVLKLESDLHVSIMKEEIGFGECNQIGLEFDLNGPPVREVIDISSDDEKVDEMLGKESTIDLDLRLGINDGNGGSSERRSYSREEKGKAKVDDLLSLSLPSEIPQGDVNPNMELNYIPFRLLAAVTWQYHAEKLKRERALRIKRVRNYELQFSRKDDSWNIKLENLTGSFSAELKAIIDRNTTQRAEQLIEWSAHSSHYRPRPAPSLLDLSLNVLAKNPDAVSSFEDVPDWLKRRIVNLLCDVHTMDIRILELLFEGSPTEIRVKNCSWMTEKQLVDMLKKSDLQNLRVLQLDSCGQCSFDDIICNSLALPPNSLACLGILSLRAAARLSDNTLRRLLVSAPLLQSINLGQCSLLTCDGIKILADSLKTNLKELYIDQCPRIDAMHSLSSMMQFEHLEVISVAEIPTVSDKFVMCITRACGRTLKELNLAGCVMLTDGSLQAIGHFCSDLCSLNISNLNYVTDLGLCYLADGCRSLESLNIARAGFSDVVVAAFLETSGGSLKELSLNHVRKGFKDTQRMV</sequence>
<evidence type="ECO:0000313" key="2">
    <source>
        <dbReference type="EMBL" id="KVI01483.1"/>
    </source>
</evidence>
<dbReference type="PANTHER" id="PTHR13318:SF101">
    <property type="entry name" value="F-BOX_LRR PROTEIN"/>
    <property type="match status" value="1"/>
</dbReference>
<dbReference type="EMBL" id="LEKV01003077">
    <property type="protein sequence ID" value="KVI01483.1"/>
    <property type="molecule type" value="Genomic_DNA"/>
</dbReference>
<dbReference type="SMART" id="SM00367">
    <property type="entry name" value="LRR_CC"/>
    <property type="match status" value="5"/>
</dbReference>
<evidence type="ECO:0008006" key="4">
    <source>
        <dbReference type="Google" id="ProtNLM"/>
    </source>
</evidence>
<dbReference type="GO" id="GO:0019005">
    <property type="term" value="C:SCF ubiquitin ligase complex"/>
    <property type="evidence" value="ECO:0007669"/>
    <property type="project" value="TreeGrafter"/>
</dbReference>
<reference evidence="2 3" key="1">
    <citation type="journal article" date="2016" name="Sci. Rep.">
        <title>The genome sequence of the outbreeding globe artichoke constructed de novo incorporating a phase-aware low-pass sequencing strategy of F1 progeny.</title>
        <authorList>
            <person name="Scaglione D."/>
            <person name="Reyes-Chin-Wo S."/>
            <person name="Acquadro A."/>
            <person name="Froenicke L."/>
            <person name="Portis E."/>
            <person name="Beitel C."/>
            <person name="Tirone M."/>
            <person name="Mauro R."/>
            <person name="Lo Monaco A."/>
            <person name="Mauromicale G."/>
            <person name="Faccioli P."/>
            <person name="Cattivelli L."/>
            <person name="Rieseberg L."/>
            <person name="Michelmore R."/>
            <person name="Lanteri S."/>
        </authorList>
    </citation>
    <scope>NUCLEOTIDE SEQUENCE [LARGE SCALE GENOMIC DNA]</scope>
    <source>
        <strain evidence="2">2C</strain>
    </source>
</reference>
<evidence type="ECO:0000256" key="1">
    <source>
        <dbReference type="SAM" id="MobiDB-lite"/>
    </source>
</evidence>
<dbReference type="AlphaFoldDB" id="A0A118K0N5"/>
<dbReference type="GO" id="GO:0031146">
    <property type="term" value="P:SCF-dependent proteasomal ubiquitin-dependent protein catabolic process"/>
    <property type="evidence" value="ECO:0007669"/>
    <property type="project" value="TreeGrafter"/>
</dbReference>
<dbReference type="SUPFAM" id="SSF52047">
    <property type="entry name" value="RNI-like"/>
    <property type="match status" value="1"/>
</dbReference>
<name>A0A118K0N5_CYNCS</name>
<protein>
    <recommendedName>
        <fullName evidence="4">Leucine-rich repeat, cysteine-containing subtype</fullName>
    </recommendedName>
</protein>
<feature type="region of interest" description="Disordered" evidence="1">
    <location>
        <begin position="55"/>
        <end position="97"/>
    </location>
</feature>
<dbReference type="Gene3D" id="3.80.10.10">
    <property type="entry name" value="Ribonuclease Inhibitor"/>
    <property type="match status" value="1"/>
</dbReference>
<dbReference type="Proteomes" id="UP000243975">
    <property type="component" value="Unassembled WGS sequence"/>
</dbReference>
<feature type="region of interest" description="Disordered" evidence="1">
    <location>
        <begin position="162"/>
        <end position="183"/>
    </location>
</feature>
<evidence type="ECO:0000313" key="3">
    <source>
        <dbReference type="Proteomes" id="UP000243975"/>
    </source>
</evidence>
<organism evidence="2 3">
    <name type="scientific">Cynara cardunculus var. scolymus</name>
    <name type="common">Globe artichoke</name>
    <name type="synonym">Cynara scolymus</name>
    <dbReference type="NCBI Taxonomy" id="59895"/>
    <lineage>
        <taxon>Eukaryota</taxon>
        <taxon>Viridiplantae</taxon>
        <taxon>Streptophyta</taxon>
        <taxon>Embryophyta</taxon>
        <taxon>Tracheophyta</taxon>
        <taxon>Spermatophyta</taxon>
        <taxon>Magnoliopsida</taxon>
        <taxon>eudicotyledons</taxon>
        <taxon>Gunneridae</taxon>
        <taxon>Pentapetalae</taxon>
        <taxon>asterids</taxon>
        <taxon>campanulids</taxon>
        <taxon>Asterales</taxon>
        <taxon>Asteraceae</taxon>
        <taxon>Carduoideae</taxon>
        <taxon>Cardueae</taxon>
        <taxon>Carduinae</taxon>
        <taxon>Cynara</taxon>
    </lineage>
</organism>
<accession>A0A118K0N5</accession>
<feature type="compositionally biased region" description="Basic and acidic residues" evidence="1">
    <location>
        <begin position="172"/>
        <end position="183"/>
    </location>
</feature>
<keyword evidence="3" id="KW-1185">Reference proteome</keyword>
<feature type="compositionally biased region" description="Basic and acidic residues" evidence="1">
    <location>
        <begin position="80"/>
        <end position="97"/>
    </location>
</feature>
<gene>
    <name evidence="2" type="ORF">Ccrd_020241</name>
</gene>
<comment type="caution">
    <text evidence="2">The sequence shown here is derived from an EMBL/GenBank/DDBJ whole genome shotgun (WGS) entry which is preliminary data.</text>
</comment>
<dbReference type="InterPro" id="IPR006553">
    <property type="entry name" value="Leu-rich_rpt_Cys-con_subtyp"/>
</dbReference>